<name>A0A914CJX4_9BILA</name>
<dbReference type="Proteomes" id="UP000887540">
    <property type="component" value="Unplaced"/>
</dbReference>
<accession>A0A914CJX4</accession>
<reference evidence="2" key="1">
    <citation type="submission" date="2022-11" db="UniProtKB">
        <authorList>
            <consortium name="WormBaseParasite"/>
        </authorList>
    </citation>
    <scope>IDENTIFICATION</scope>
</reference>
<dbReference type="WBParaSite" id="ACRNAN_scaffold1113.g18013.t1">
    <property type="protein sequence ID" value="ACRNAN_scaffold1113.g18013.t1"/>
    <property type="gene ID" value="ACRNAN_scaffold1113.g18013"/>
</dbReference>
<protein>
    <submittedName>
        <fullName evidence="2">Uncharacterized protein</fullName>
    </submittedName>
</protein>
<keyword evidence="1" id="KW-1185">Reference proteome</keyword>
<organism evidence="1 2">
    <name type="scientific">Acrobeloides nanus</name>
    <dbReference type="NCBI Taxonomy" id="290746"/>
    <lineage>
        <taxon>Eukaryota</taxon>
        <taxon>Metazoa</taxon>
        <taxon>Ecdysozoa</taxon>
        <taxon>Nematoda</taxon>
        <taxon>Chromadorea</taxon>
        <taxon>Rhabditida</taxon>
        <taxon>Tylenchina</taxon>
        <taxon>Cephalobomorpha</taxon>
        <taxon>Cephaloboidea</taxon>
        <taxon>Cephalobidae</taxon>
        <taxon>Acrobeloides</taxon>
    </lineage>
</organism>
<sequence>MEANEQPKLIIETPKIFNFINWYSENGRKRILLILRLSLGERSYPITVSILIALNWRFSFHFLLQLLDR</sequence>
<evidence type="ECO:0000313" key="2">
    <source>
        <dbReference type="WBParaSite" id="ACRNAN_scaffold1113.g18013.t1"/>
    </source>
</evidence>
<dbReference type="AlphaFoldDB" id="A0A914CJX4"/>
<evidence type="ECO:0000313" key="1">
    <source>
        <dbReference type="Proteomes" id="UP000887540"/>
    </source>
</evidence>
<proteinExistence type="predicted"/>